<dbReference type="InterPro" id="IPR009839">
    <property type="entry name" value="SseB_N"/>
</dbReference>
<dbReference type="Proteomes" id="UP000590225">
    <property type="component" value="Unassembled WGS sequence"/>
</dbReference>
<dbReference type="Pfam" id="PF07179">
    <property type="entry name" value="SseB"/>
    <property type="match status" value="1"/>
</dbReference>
<proteinExistence type="predicted"/>
<dbReference type="AlphaFoldDB" id="A0AAW3TA33"/>
<reference evidence="3 4" key="1">
    <citation type="submission" date="2020-07" db="EMBL/GenBank/DDBJ databases">
        <title>Above-ground endophytic microbial communities from plants in different locations in the United States.</title>
        <authorList>
            <person name="Frank C."/>
        </authorList>
    </citation>
    <scope>NUCLEOTIDE SEQUENCE [LARGE SCALE GENOMIC DNA]</scope>
    <source>
        <strain evidence="3 4">WPL5_2</strain>
    </source>
</reference>
<evidence type="ECO:0000259" key="2">
    <source>
        <dbReference type="Pfam" id="PF07179"/>
    </source>
</evidence>
<dbReference type="RefSeq" id="WP_338085153.1">
    <property type="nucleotide sequence ID" value="NZ_JACGXP010000004.1"/>
</dbReference>
<evidence type="ECO:0000256" key="1">
    <source>
        <dbReference type="SAM" id="MobiDB-lite"/>
    </source>
</evidence>
<accession>A0AAW3TA33</accession>
<feature type="compositionally biased region" description="Gly residues" evidence="1">
    <location>
        <begin position="1"/>
        <end position="10"/>
    </location>
</feature>
<sequence length="282" mass="29709">MAGISNGRGAGPDAPEGAGHPDGARHDARTPGGAADSAGFAWAGRTFEQHDTTFDDDDGLADPTLVAAISALRDGGSQRAVVDALRTARLLIPLVAEAGDVGHTDEGKLVDKTQELSIVTVAGPDGRSVMPAFTSVDAMRSWDVDARPVPVESRRVAMAAASEETQLVVLDPTAPTEFVLRRPAVWAIGQDVPWTPCFEDPEVARAFADSVVGERSVARVELAPGDPLGRFAGAELTVGLALHPGLDQTQVQELVGRLQQRWTANAVISERVDSMRVALRRA</sequence>
<comment type="caution">
    <text evidence="3">The sequence shown here is derived from an EMBL/GenBank/DDBJ whole genome shotgun (WGS) entry which is preliminary data.</text>
</comment>
<gene>
    <name evidence="3" type="ORF">FHW23_002794</name>
</gene>
<protein>
    <recommendedName>
        <fullName evidence="2">SseB protein N-terminal domain-containing protein</fullName>
    </recommendedName>
</protein>
<organism evidence="3 4">
    <name type="scientific">Curtobacterium pusillum</name>
    <dbReference type="NCBI Taxonomy" id="69373"/>
    <lineage>
        <taxon>Bacteria</taxon>
        <taxon>Bacillati</taxon>
        <taxon>Actinomycetota</taxon>
        <taxon>Actinomycetes</taxon>
        <taxon>Micrococcales</taxon>
        <taxon>Microbacteriaceae</taxon>
        <taxon>Curtobacterium</taxon>
    </lineage>
</organism>
<dbReference type="EMBL" id="JACGXP010000004">
    <property type="protein sequence ID" value="MBA8991525.1"/>
    <property type="molecule type" value="Genomic_DNA"/>
</dbReference>
<evidence type="ECO:0000313" key="4">
    <source>
        <dbReference type="Proteomes" id="UP000590225"/>
    </source>
</evidence>
<evidence type="ECO:0000313" key="3">
    <source>
        <dbReference type="EMBL" id="MBA8991525.1"/>
    </source>
</evidence>
<feature type="region of interest" description="Disordered" evidence="1">
    <location>
        <begin position="1"/>
        <end position="38"/>
    </location>
</feature>
<feature type="domain" description="SseB protein N-terminal" evidence="2">
    <location>
        <begin position="65"/>
        <end position="187"/>
    </location>
</feature>
<name>A0AAW3TA33_9MICO</name>